<feature type="non-terminal residue" evidence="5">
    <location>
        <position position="1"/>
    </location>
</feature>
<feature type="domain" description="Type I restriction modification DNA specificity" evidence="4">
    <location>
        <begin position="25"/>
        <end position="168"/>
    </location>
</feature>
<dbReference type="STRING" id="1071918.SAMN05421544_11089"/>
<dbReference type="InterPro" id="IPR000055">
    <property type="entry name" value="Restrct_endonuc_typeI_TRD"/>
</dbReference>
<dbReference type="AlphaFoldDB" id="A0A1G7DDR2"/>
<accession>A0A1G7DDR2</accession>
<evidence type="ECO:0000313" key="5">
    <source>
        <dbReference type="EMBL" id="SDE49140.1"/>
    </source>
</evidence>
<evidence type="ECO:0000259" key="4">
    <source>
        <dbReference type="Pfam" id="PF01420"/>
    </source>
</evidence>
<gene>
    <name evidence="5" type="ORF">SAMN05421544_11089</name>
</gene>
<dbReference type="CDD" id="cd17291">
    <property type="entry name" value="RMtype1_S_MgeORF438P-TRD-CR_like"/>
    <property type="match status" value="1"/>
</dbReference>
<dbReference type="GO" id="GO:0003677">
    <property type="term" value="F:DNA binding"/>
    <property type="evidence" value="ECO:0007669"/>
    <property type="project" value="UniProtKB-KW"/>
</dbReference>
<keyword evidence="3" id="KW-0238">DNA-binding</keyword>
<keyword evidence="2" id="KW-0680">Restriction system</keyword>
<dbReference type="InterPro" id="IPR052021">
    <property type="entry name" value="Type-I_RS_S_subunit"/>
</dbReference>
<dbReference type="InterPro" id="IPR044946">
    <property type="entry name" value="Restrct_endonuc_typeI_TRD_sf"/>
</dbReference>
<reference evidence="5 6" key="1">
    <citation type="submission" date="2016-10" db="EMBL/GenBank/DDBJ databases">
        <authorList>
            <person name="de Groot N.N."/>
        </authorList>
    </citation>
    <scope>NUCLEOTIDE SEQUENCE [LARGE SCALE GENOMIC DNA]</scope>
    <source>
        <strain evidence="5 6">DSM 24015</strain>
    </source>
</reference>
<evidence type="ECO:0000313" key="6">
    <source>
        <dbReference type="Proteomes" id="UP000198517"/>
    </source>
</evidence>
<name>A0A1G7DDR2_9FLAO</name>
<dbReference type="PANTHER" id="PTHR30408:SF12">
    <property type="entry name" value="TYPE I RESTRICTION ENZYME MJAVIII SPECIFICITY SUBUNIT"/>
    <property type="match status" value="1"/>
</dbReference>
<dbReference type="RefSeq" id="WP_092736841.1">
    <property type="nucleotide sequence ID" value="NZ_FNAS01000010.1"/>
</dbReference>
<protein>
    <submittedName>
        <fullName evidence="5">Type I restriction enzyme, S subunit</fullName>
    </submittedName>
</protein>
<keyword evidence="6" id="KW-1185">Reference proteome</keyword>
<dbReference type="SUPFAM" id="SSF116734">
    <property type="entry name" value="DNA methylase specificity domain"/>
    <property type="match status" value="1"/>
</dbReference>
<dbReference type="Pfam" id="PF01420">
    <property type="entry name" value="Methylase_S"/>
    <property type="match status" value="1"/>
</dbReference>
<dbReference type="OrthoDB" id="9816225at2"/>
<comment type="similarity">
    <text evidence="1">Belongs to the type-I restriction system S methylase family.</text>
</comment>
<evidence type="ECO:0000256" key="1">
    <source>
        <dbReference type="ARBA" id="ARBA00010923"/>
    </source>
</evidence>
<proteinExistence type="inferred from homology"/>
<sequence length="201" mass="22946">DENGKPYKSSGGKMVYNEILKREIPAEWEVKKLGEYSFIKKGTLITEKEANANGDIKVVSAGLDFSYYHDISNYPENTITISASGANAGFVNFWRESIFACDCTVVRGENLTETLYIYETLKLFQEYIYQQAKGSAQPHIYPKDIEVLDIILPTQKILENFGEFVNNSNQKILLNQQQIHHLRALRDTLLPMLMNGQIEIE</sequence>
<dbReference type="GO" id="GO:0009307">
    <property type="term" value="P:DNA restriction-modification system"/>
    <property type="evidence" value="ECO:0007669"/>
    <property type="project" value="UniProtKB-KW"/>
</dbReference>
<dbReference type="Proteomes" id="UP000198517">
    <property type="component" value="Unassembled WGS sequence"/>
</dbReference>
<evidence type="ECO:0000256" key="2">
    <source>
        <dbReference type="ARBA" id="ARBA00022747"/>
    </source>
</evidence>
<organism evidence="5 6">
    <name type="scientific">Riemerella columbipharyngis</name>
    <dbReference type="NCBI Taxonomy" id="1071918"/>
    <lineage>
        <taxon>Bacteria</taxon>
        <taxon>Pseudomonadati</taxon>
        <taxon>Bacteroidota</taxon>
        <taxon>Flavobacteriia</taxon>
        <taxon>Flavobacteriales</taxon>
        <taxon>Weeksellaceae</taxon>
        <taxon>Riemerella</taxon>
    </lineage>
</organism>
<evidence type="ECO:0000256" key="3">
    <source>
        <dbReference type="ARBA" id="ARBA00023125"/>
    </source>
</evidence>
<dbReference type="Gene3D" id="3.90.220.20">
    <property type="entry name" value="DNA methylase specificity domains"/>
    <property type="match status" value="1"/>
</dbReference>
<dbReference type="EMBL" id="FNAS01000010">
    <property type="protein sequence ID" value="SDE49140.1"/>
    <property type="molecule type" value="Genomic_DNA"/>
</dbReference>
<dbReference type="PANTHER" id="PTHR30408">
    <property type="entry name" value="TYPE-1 RESTRICTION ENZYME ECOKI SPECIFICITY PROTEIN"/>
    <property type="match status" value="1"/>
</dbReference>